<proteinExistence type="inferred from homology"/>
<dbReference type="Gene3D" id="3.40.50.720">
    <property type="entry name" value="NAD(P)-binding Rossmann-like Domain"/>
    <property type="match status" value="1"/>
</dbReference>
<dbReference type="Pfam" id="PF13561">
    <property type="entry name" value="adh_short_C2"/>
    <property type="match status" value="1"/>
</dbReference>
<organism evidence="4 5">
    <name type="scientific">Massarina eburnea CBS 473.64</name>
    <dbReference type="NCBI Taxonomy" id="1395130"/>
    <lineage>
        <taxon>Eukaryota</taxon>
        <taxon>Fungi</taxon>
        <taxon>Dikarya</taxon>
        <taxon>Ascomycota</taxon>
        <taxon>Pezizomycotina</taxon>
        <taxon>Dothideomycetes</taxon>
        <taxon>Pleosporomycetidae</taxon>
        <taxon>Pleosporales</taxon>
        <taxon>Massarineae</taxon>
        <taxon>Massarinaceae</taxon>
        <taxon>Massarina</taxon>
    </lineage>
</organism>
<evidence type="ECO:0000313" key="5">
    <source>
        <dbReference type="Proteomes" id="UP000799753"/>
    </source>
</evidence>
<dbReference type="GO" id="GO:0016491">
    <property type="term" value="F:oxidoreductase activity"/>
    <property type="evidence" value="ECO:0007669"/>
    <property type="project" value="UniProtKB-KW"/>
</dbReference>
<dbReference type="PRINTS" id="PR00080">
    <property type="entry name" value="SDRFAMILY"/>
</dbReference>
<dbReference type="SUPFAM" id="SSF51735">
    <property type="entry name" value="NAD(P)-binding Rossmann-fold domains"/>
    <property type="match status" value="1"/>
</dbReference>
<accession>A0A6A6RM19</accession>
<gene>
    <name evidence="4" type="ORF">P280DRAFT_553995</name>
</gene>
<dbReference type="Proteomes" id="UP000799753">
    <property type="component" value="Unassembled WGS sequence"/>
</dbReference>
<name>A0A6A6RM19_9PLEO</name>
<evidence type="ECO:0000313" key="4">
    <source>
        <dbReference type="EMBL" id="KAF2635114.1"/>
    </source>
</evidence>
<keyword evidence="3" id="KW-0560">Oxidoreductase</keyword>
<dbReference type="EMBL" id="MU006810">
    <property type="protein sequence ID" value="KAF2635114.1"/>
    <property type="molecule type" value="Genomic_DNA"/>
</dbReference>
<dbReference type="PRINTS" id="PR00081">
    <property type="entry name" value="GDHRDH"/>
</dbReference>
<evidence type="ECO:0000256" key="1">
    <source>
        <dbReference type="ARBA" id="ARBA00006484"/>
    </source>
</evidence>
<dbReference type="OrthoDB" id="294295at2759"/>
<reference evidence="4" key="1">
    <citation type="journal article" date="2020" name="Stud. Mycol.">
        <title>101 Dothideomycetes genomes: a test case for predicting lifestyles and emergence of pathogens.</title>
        <authorList>
            <person name="Haridas S."/>
            <person name="Albert R."/>
            <person name="Binder M."/>
            <person name="Bloem J."/>
            <person name="Labutti K."/>
            <person name="Salamov A."/>
            <person name="Andreopoulos B."/>
            <person name="Baker S."/>
            <person name="Barry K."/>
            <person name="Bills G."/>
            <person name="Bluhm B."/>
            <person name="Cannon C."/>
            <person name="Castanera R."/>
            <person name="Culley D."/>
            <person name="Daum C."/>
            <person name="Ezra D."/>
            <person name="Gonzalez J."/>
            <person name="Henrissat B."/>
            <person name="Kuo A."/>
            <person name="Liang C."/>
            <person name="Lipzen A."/>
            <person name="Lutzoni F."/>
            <person name="Magnuson J."/>
            <person name="Mondo S."/>
            <person name="Nolan M."/>
            <person name="Ohm R."/>
            <person name="Pangilinan J."/>
            <person name="Park H.-J."/>
            <person name="Ramirez L."/>
            <person name="Alfaro M."/>
            <person name="Sun H."/>
            <person name="Tritt A."/>
            <person name="Yoshinaga Y."/>
            <person name="Zwiers L.-H."/>
            <person name="Turgeon B."/>
            <person name="Goodwin S."/>
            <person name="Spatafora J."/>
            <person name="Crous P."/>
            <person name="Grigoriev I."/>
        </authorList>
    </citation>
    <scope>NUCLEOTIDE SEQUENCE</scope>
    <source>
        <strain evidence="4">CBS 473.64</strain>
    </source>
</reference>
<evidence type="ECO:0000256" key="2">
    <source>
        <dbReference type="ARBA" id="ARBA00022857"/>
    </source>
</evidence>
<dbReference type="NCBIfam" id="NF005559">
    <property type="entry name" value="PRK07231.1"/>
    <property type="match status" value="1"/>
</dbReference>
<dbReference type="PANTHER" id="PTHR43639:SF1">
    <property type="entry name" value="SHORT-CHAIN DEHYDROGENASE_REDUCTASE FAMILY PROTEIN"/>
    <property type="match status" value="1"/>
</dbReference>
<keyword evidence="5" id="KW-1185">Reference proteome</keyword>
<dbReference type="InterPro" id="IPR036291">
    <property type="entry name" value="NAD(P)-bd_dom_sf"/>
</dbReference>
<dbReference type="PANTHER" id="PTHR43639">
    <property type="entry name" value="OXIDOREDUCTASE, SHORT-CHAIN DEHYDROGENASE/REDUCTASE FAMILY (AFU_ORTHOLOGUE AFUA_5G02870)"/>
    <property type="match status" value="1"/>
</dbReference>
<dbReference type="FunFam" id="3.40.50.720:FF:000084">
    <property type="entry name" value="Short-chain dehydrogenase reductase"/>
    <property type="match status" value="1"/>
</dbReference>
<keyword evidence="2" id="KW-0521">NADP</keyword>
<comment type="similarity">
    <text evidence="1">Belongs to the short-chain dehydrogenases/reductases (SDR) family.</text>
</comment>
<sequence>MGRLDGKVALVTGAGSGFGAGIAQAFAAEGAKVLVCDINQEGGEKTVQANASSLAFHKMDVTKAADWKAAVDAAIQQFGKCDILVNNAGTSYRNKPTAEVTEDEFQRTFDVNVKGVYLGCNAWIQQAIDRKEGGVIINMASIGASRPRPGLVWYNASKGAITNATKGLAAEYGANQIRVVSICPLVTSTGLFSHFTGVPDTPENRQKFIFNVPLGRIGEIDDVTSTAVFLASNDAKFITGVNLDVDGGRGI</sequence>
<dbReference type="InterPro" id="IPR002347">
    <property type="entry name" value="SDR_fam"/>
</dbReference>
<dbReference type="AlphaFoldDB" id="A0A6A6RM19"/>
<protein>
    <submittedName>
        <fullName evidence="4">Oxidoreductase ucpA</fullName>
    </submittedName>
</protein>
<evidence type="ECO:0000256" key="3">
    <source>
        <dbReference type="ARBA" id="ARBA00023002"/>
    </source>
</evidence>